<evidence type="ECO:0000313" key="5">
    <source>
        <dbReference type="Proteomes" id="UP000034493"/>
    </source>
</evidence>
<dbReference type="Proteomes" id="UP000034493">
    <property type="component" value="Unassembled WGS sequence"/>
</dbReference>
<keyword evidence="1 3" id="KW-0963">Cytoplasm</keyword>
<comment type="function">
    <text evidence="3">Required for rescue of stalled ribosomes mediated by trans-translation. Binds to transfer-messenger RNA (tmRNA), required for stable association of tmRNA with ribosomes. tmRNA and SmpB together mimic tRNA shape, replacing the anticodon stem-loop with SmpB. tmRNA is encoded by the ssrA gene; the 2 termini fold to resemble tRNA(Ala) and it encodes a 'tag peptide', a short internal open reading frame. During trans-translation Ala-aminoacylated tmRNA acts like a tRNA, entering the A-site of stalled ribosomes, displacing the stalled mRNA. The ribosome then switches to translate the ORF on the tmRNA; the nascent peptide is terminated with the 'tag peptide' encoded by the tmRNA and targeted for degradation. The ribosome is freed to recommence translation, which seems to be the essential function of trans-translation.</text>
</comment>
<comment type="similarity">
    <text evidence="3">Belongs to the SmpB family.</text>
</comment>
<dbReference type="EMBL" id="LCBC01000022">
    <property type="protein sequence ID" value="KKS03205.1"/>
    <property type="molecule type" value="Genomic_DNA"/>
</dbReference>
<keyword evidence="2 3" id="KW-0694">RNA-binding</keyword>
<dbReference type="Gene3D" id="2.40.280.10">
    <property type="match status" value="1"/>
</dbReference>
<evidence type="ECO:0000256" key="1">
    <source>
        <dbReference type="ARBA" id="ARBA00022490"/>
    </source>
</evidence>
<dbReference type="InterPro" id="IPR020081">
    <property type="entry name" value="SsrA-bd_prot_CS"/>
</dbReference>
<dbReference type="InterPro" id="IPR023620">
    <property type="entry name" value="SmpB"/>
</dbReference>
<dbReference type="InterPro" id="IPR000037">
    <property type="entry name" value="SsrA-bd_prot"/>
</dbReference>
<dbReference type="PANTHER" id="PTHR30308:SF2">
    <property type="entry name" value="SSRA-BINDING PROTEIN"/>
    <property type="match status" value="1"/>
</dbReference>
<evidence type="ECO:0000313" key="4">
    <source>
        <dbReference type="EMBL" id="KKS03205.1"/>
    </source>
</evidence>
<dbReference type="AlphaFoldDB" id="A0A0G0VQL1"/>
<dbReference type="NCBIfam" id="NF003843">
    <property type="entry name" value="PRK05422.1"/>
    <property type="match status" value="1"/>
</dbReference>
<comment type="caution">
    <text evidence="4">The sequence shown here is derived from an EMBL/GenBank/DDBJ whole genome shotgun (WGS) entry which is preliminary data.</text>
</comment>
<name>A0A0G0VQL1_9BACT</name>
<dbReference type="GO" id="GO:0070929">
    <property type="term" value="P:trans-translation"/>
    <property type="evidence" value="ECO:0007669"/>
    <property type="project" value="UniProtKB-UniRule"/>
</dbReference>
<dbReference type="HAMAP" id="MF_00023">
    <property type="entry name" value="SmpB"/>
    <property type="match status" value="1"/>
</dbReference>
<dbReference type="PATRIC" id="fig|1618411.3.peg.1036"/>
<protein>
    <recommendedName>
        <fullName evidence="3">SsrA-binding protein</fullName>
    </recommendedName>
    <alternativeName>
        <fullName evidence="3">Small protein B</fullName>
    </alternativeName>
</protein>
<accession>A0A0G0VQL1</accession>
<proteinExistence type="inferred from homology"/>
<dbReference type="GO" id="GO:0070930">
    <property type="term" value="P:trans-translation-dependent protein tagging"/>
    <property type="evidence" value="ECO:0007669"/>
    <property type="project" value="TreeGrafter"/>
</dbReference>
<organism evidence="4 5">
    <name type="scientific">Candidatus Curtissbacteria bacterium GW2011_GWA2_41_24</name>
    <dbReference type="NCBI Taxonomy" id="1618411"/>
    <lineage>
        <taxon>Bacteria</taxon>
        <taxon>Candidatus Curtissiibacteriota</taxon>
    </lineage>
</organism>
<evidence type="ECO:0000256" key="2">
    <source>
        <dbReference type="ARBA" id="ARBA00022884"/>
    </source>
</evidence>
<dbReference type="GO" id="GO:0005829">
    <property type="term" value="C:cytosol"/>
    <property type="evidence" value="ECO:0007669"/>
    <property type="project" value="TreeGrafter"/>
</dbReference>
<comment type="subcellular location">
    <subcellularLocation>
        <location evidence="3">Cytoplasm</location>
    </subcellularLocation>
    <text evidence="3">The tmRNA-SmpB complex associates with stalled 70S ribosomes.</text>
</comment>
<evidence type="ECO:0000256" key="3">
    <source>
        <dbReference type="HAMAP-Rule" id="MF_00023"/>
    </source>
</evidence>
<reference evidence="4 5" key="1">
    <citation type="journal article" date="2015" name="Nature">
        <title>rRNA introns, odd ribosomes, and small enigmatic genomes across a large radiation of phyla.</title>
        <authorList>
            <person name="Brown C.T."/>
            <person name="Hug L.A."/>
            <person name="Thomas B.C."/>
            <person name="Sharon I."/>
            <person name="Castelle C.J."/>
            <person name="Singh A."/>
            <person name="Wilkins M.J."/>
            <person name="Williams K.H."/>
            <person name="Banfield J.F."/>
        </authorList>
    </citation>
    <scope>NUCLEOTIDE SEQUENCE [LARGE SCALE GENOMIC DNA]</scope>
</reference>
<sequence>MDFTSNCLPLANWTNRFFDKFNLGKTAFADIRAKLAAGNAAFGEKKIKKRQGHLSDIIWLVKIFNRKARHKYQILEKVESGIVLTGAEIKSIRAGRVDLSESFARVKEDEVFLVNAHILPWKGSEKFSDARRQRKLLLHRRQILNWQGKIAGKNLTLVPLSIYIKGNLAKVELALAKSKAKFDRRAALKKQTINRDIERELKEQD</sequence>
<dbReference type="GO" id="GO:0003723">
    <property type="term" value="F:RNA binding"/>
    <property type="evidence" value="ECO:0007669"/>
    <property type="project" value="UniProtKB-UniRule"/>
</dbReference>
<dbReference type="CDD" id="cd09294">
    <property type="entry name" value="SmpB"/>
    <property type="match status" value="1"/>
</dbReference>
<dbReference type="NCBIfam" id="TIGR00086">
    <property type="entry name" value="smpB"/>
    <property type="match status" value="1"/>
</dbReference>
<dbReference type="PANTHER" id="PTHR30308">
    <property type="entry name" value="TMRNA-BINDING COMPONENT OF TRANS-TRANSLATION TAGGING COMPLEX"/>
    <property type="match status" value="1"/>
</dbReference>
<dbReference type="SUPFAM" id="SSF74982">
    <property type="entry name" value="Small protein B (SmpB)"/>
    <property type="match status" value="1"/>
</dbReference>
<dbReference type="PROSITE" id="PS01317">
    <property type="entry name" value="SSRP"/>
    <property type="match status" value="1"/>
</dbReference>
<gene>
    <name evidence="3" type="primary">smpB</name>
    <name evidence="4" type="ORF">UU56_C0022G0006</name>
</gene>
<dbReference type="Pfam" id="PF01668">
    <property type="entry name" value="SmpB"/>
    <property type="match status" value="1"/>
</dbReference>